<feature type="binding site" evidence="17">
    <location>
        <position position="76"/>
    </location>
    <ligand>
        <name>[4Fe-4S] cluster</name>
        <dbReference type="ChEBI" id="CHEBI:49883"/>
        <note>4Fe-4S-S-AdoMet</note>
    </ligand>
</feature>
<dbReference type="InterPro" id="IPR006638">
    <property type="entry name" value="Elp3/MiaA/NifB-like_rSAM"/>
</dbReference>
<evidence type="ECO:0000256" key="17">
    <source>
        <dbReference type="PIRSR" id="PIRSR000167-2"/>
    </source>
</evidence>
<evidence type="ECO:0000256" key="4">
    <source>
        <dbReference type="ARBA" id="ARBA00011245"/>
    </source>
</evidence>
<dbReference type="GO" id="GO:0005737">
    <property type="term" value="C:cytoplasm"/>
    <property type="evidence" value="ECO:0007669"/>
    <property type="project" value="UniProtKB-SubCell"/>
</dbReference>
<accession>A0A9J6RPI7</accession>
<dbReference type="RefSeq" id="WP_258332242.1">
    <property type="nucleotide sequence ID" value="NZ_JAPTGG010000010.1"/>
</dbReference>
<dbReference type="InterPro" id="IPR034505">
    <property type="entry name" value="Coproporphyrinogen-III_oxidase"/>
</dbReference>
<feature type="binding site" evidence="16">
    <location>
        <position position="256"/>
    </location>
    <ligand>
        <name>S-adenosyl-L-methionine</name>
        <dbReference type="ChEBI" id="CHEBI:59789"/>
        <label>2</label>
    </ligand>
</feature>
<evidence type="ECO:0000256" key="3">
    <source>
        <dbReference type="ARBA" id="ARBA00005493"/>
    </source>
</evidence>
<keyword evidence="7 15" id="KW-0949">S-adenosyl-L-methionine</keyword>
<feature type="domain" description="Radical SAM core" evidence="18">
    <location>
        <begin position="55"/>
        <end position="293"/>
    </location>
</feature>
<evidence type="ECO:0000256" key="12">
    <source>
        <dbReference type="ARBA" id="ARBA00023244"/>
    </source>
</evidence>
<evidence type="ECO:0000256" key="15">
    <source>
        <dbReference type="PIRNR" id="PIRNR000167"/>
    </source>
</evidence>
<keyword evidence="10 15" id="KW-0408">Iron</keyword>
<dbReference type="PANTHER" id="PTHR13932:SF6">
    <property type="entry name" value="OXYGEN-INDEPENDENT COPROPORPHYRINOGEN III OXIDASE"/>
    <property type="match status" value="1"/>
</dbReference>
<reference evidence="19 20" key="1">
    <citation type="submission" date="2022-12" db="EMBL/GenBank/DDBJ databases">
        <title>Dasania phycosphaerae sp. nov., isolated from particulate material of the south coast of Korea.</title>
        <authorList>
            <person name="Jiang Y."/>
        </authorList>
    </citation>
    <scope>NUCLEOTIDE SEQUENCE [LARGE SCALE GENOMIC DNA]</scope>
    <source>
        <strain evidence="19 20">GY-19</strain>
    </source>
</reference>
<dbReference type="InterPro" id="IPR023404">
    <property type="entry name" value="rSAM_horseshoe"/>
</dbReference>
<dbReference type="NCBIfam" id="TIGR00538">
    <property type="entry name" value="hemN"/>
    <property type="match status" value="1"/>
</dbReference>
<dbReference type="InterPro" id="IPR004558">
    <property type="entry name" value="Coprogen_oxidase_HemN"/>
</dbReference>
<evidence type="ECO:0000256" key="5">
    <source>
        <dbReference type="ARBA" id="ARBA00022485"/>
    </source>
</evidence>
<dbReference type="GO" id="GO:0006782">
    <property type="term" value="P:protoporphyrinogen IX biosynthetic process"/>
    <property type="evidence" value="ECO:0007669"/>
    <property type="project" value="TreeGrafter"/>
</dbReference>
<dbReference type="EC" id="1.3.98.3" evidence="15"/>
<evidence type="ECO:0000256" key="13">
    <source>
        <dbReference type="ARBA" id="ARBA00024295"/>
    </source>
</evidence>
<feature type="binding site" evidence="16">
    <location>
        <begin position="124"/>
        <end position="125"/>
    </location>
    <ligand>
        <name>S-adenosyl-L-methionine</name>
        <dbReference type="ChEBI" id="CHEBI:59789"/>
        <label>2</label>
    </ligand>
</feature>
<feature type="binding site" evidence="17">
    <location>
        <position position="79"/>
    </location>
    <ligand>
        <name>[4Fe-4S] cluster</name>
        <dbReference type="ChEBI" id="CHEBI:49883"/>
        <note>4Fe-4S-S-AdoMet</note>
    </ligand>
</feature>
<comment type="similarity">
    <text evidence="3 15">Belongs to the anaerobic coproporphyrinogen-III oxidase family.</text>
</comment>
<feature type="binding site" evidence="16">
    <location>
        <position position="342"/>
    </location>
    <ligand>
        <name>S-adenosyl-L-methionine</name>
        <dbReference type="ChEBI" id="CHEBI:59789"/>
        <label>1</label>
    </ligand>
</feature>
<dbReference type="SFLD" id="SFLDS00029">
    <property type="entry name" value="Radical_SAM"/>
    <property type="match status" value="1"/>
</dbReference>
<dbReference type="Gene3D" id="1.10.10.920">
    <property type="match status" value="1"/>
</dbReference>
<comment type="function">
    <text evidence="13">Involved in the heme biosynthesis. Catalyzes the anaerobic oxidative decarboxylation of propionate groups of rings A and B of coproporphyrinogen III to yield the vinyl groups in protoporphyrinogen IX.</text>
</comment>
<keyword evidence="20" id="KW-1185">Reference proteome</keyword>
<dbReference type="GO" id="GO:0046872">
    <property type="term" value="F:metal ion binding"/>
    <property type="evidence" value="ECO:0007669"/>
    <property type="project" value="UniProtKB-KW"/>
</dbReference>
<keyword evidence="6 15" id="KW-0963">Cytoplasm</keyword>
<comment type="catalytic activity">
    <reaction evidence="14 15">
        <text>coproporphyrinogen III + 2 S-adenosyl-L-methionine = protoporphyrinogen IX + 2 5'-deoxyadenosine + 2 L-methionine + 2 CO2</text>
        <dbReference type="Rhea" id="RHEA:15425"/>
        <dbReference type="ChEBI" id="CHEBI:16526"/>
        <dbReference type="ChEBI" id="CHEBI:17319"/>
        <dbReference type="ChEBI" id="CHEBI:57307"/>
        <dbReference type="ChEBI" id="CHEBI:57309"/>
        <dbReference type="ChEBI" id="CHEBI:57844"/>
        <dbReference type="ChEBI" id="CHEBI:59789"/>
        <dbReference type="EC" id="1.3.98.3"/>
    </reaction>
</comment>
<dbReference type="PIRSF" id="PIRSF000167">
    <property type="entry name" value="HemN"/>
    <property type="match status" value="1"/>
</dbReference>
<dbReference type="PROSITE" id="PS51918">
    <property type="entry name" value="RADICAL_SAM"/>
    <property type="match status" value="1"/>
</dbReference>
<dbReference type="PANTHER" id="PTHR13932">
    <property type="entry name" value="COPROPORPHYRINIGEN III OXIDASE"/>
    <property type="match status" value="1"/>
</dbReference>
<feature type="binding site" evidence="16">
    <location>
        <position position="123"/>
    </location>
    <ligand>
        <name>S-adenosyl-L-methionine</name>
        <dbReference type="ChEBI" id="CHEBI:59789"/>
        <label>1</label>
    </ligand>
</feature>
<dbReference type="Proteomes" id="UP001069090">
    <property type="component" value="Unassembled WGS sequence"/>
</dbReference>
<evidence type="ECO:0000259" key="18">
    <source>
        <dbReference type="PROSITE" id="PS51918"/>
    </source>
</evidence>
<keyword evidence="5 15" id="KW-0004">4Fe-4S</keyword>
<dbReference type="InterPro" id="IPR007197">
    <property type="entry name" value="rSAM"/>
</dbReference>
<feature type="binding site" evidence="16">
    <location>
        <position position="185"/>
    </location>
    <ligand>
        <name>S-adenosyl-L-methionine</name>
        <dbReference type="ChEBI" id="CHEBI:59789"/>
        <label>2</label>
    </ligand>
</feature>
<comment type="subunit">
    <text evidence="4">Monomer.</text>
</comment>
<dbReference type="GO" id="GO:0051539">
    <property type="term" value="F:4 iron, 4 sulfur cluster binding"/>
    <property type="evidence" value="ECO:0007669"/>
    <property type="project" value="UniProtKB-KW"/>
</dbReference>
<evidence type="ECO:0000256" key="6">
    <source>
        <dbReference type="ARBA" id="ARBA00022490"/>
    </source>
</evidence>
<keyword evidence="11 15" id="KW-0411">Iron-sulfur</keyword>
<dbReference type="InterPro" id="IPR058240">
    <property type="entry name" value="rSAM_sf"/>
</dbReference>
<comment type="cofactor">
    <cofactor evidence="15 17">
        <name>[4Fe-4S] cluster</name>
        <dbReference type="ChEBI" id="CHEBI:49883"/>
    </cofactor>
    <text evidence="15 17">Binds 1 [4Fe-4S] cluster. The cluster is coordinated with 3 cysteines and an exchangeable S-adenosyl-L-methionine.</text>
</comment>
<name>A0A9J6RPI7_9GAMM</name>
<comment type="subcellular location">
    <subcellularLocation>
        <location evidence="1 15">Cytoplasm</location>
    </subcellularLocation>
</comment>
<evidence type="ECO:0000256" key="7">
    <source>
        <dbReference type="ARBA" id="ARBA00022691"/>
    </source>
</evidence>
<dbReference type="GO" id="GO:0051989">
    <property type="term" value="F:coproporphyrinogen dehydrogenase activity"/>
    <property type="evidence" value="ECO:0007669"/>
    <property type="project" value="UniProtKB-EC"/>
</dbReference>
<gene>
    <name evidence="19" type="primary">hemN</name>
    <name evidence="19" type="ORF">O0V09_12820</name>
</gene>
<feature type="binding site" evidence="17">
    <location>
        <position position="72"/>
    </location>
    <ligand>
        <name>[4Fe-4S] cluster</name>
        <dbReference type="ChEBI" id="CHEBI:49883"/>
        <note>4Fe-4S-S-AdoMet</note>
    </ligand>
</feature>
<feature type="binding site" evidence="16">
    <location>
        <begin position="78"/>
        <end position="80"/>
    </location>
    <ligand>
        <name>S-adenosyl-L-methionine</name>
        <dbReference type="ChEBI" id="CHEBI:59789"/>
        <label>2</label>
    </ligand>
</feature>
<dbReference type="Pfam" id="PF04055">
    <property type="entry name" value="Radical_SAM"/>
    <property type="match status" value="1"/>
</dbReference>
<evidence type="ECO:0000256" key="16">
    <source>
        <dbReference type="PIRSR" id="PIRSR000167-1"/>
    </source>
</evidence>
<dbReference type="InterPro" id="IPR010723">
    <property type="entry name" value="HemN_C"/>
</dbReference>
<keyword evidence="8 15" id="KW-0479">Metal-binding</keyword>
<evidence type="ECO:0000256" key="11">
    <source>
        <dbReference type="ARBA" id="ARBA00023014"/>
    </source>
</evidence>
<feature type="binding site" evidence="16">
    <location>
        <position position="222"/>
    </location>
    <ligand>
        <name>S-adenosyl-L-methionine</name>
        <dbReference type="ChEBI" id="CHEBI:59789"/>
        <label>2</label>
    </ligand>
</feature>
<feature type="binding site" evidence="16">
    <location>
        <position position="158"/>
    </location>
    <ligand>
        <name>S-adenosyl-L-methionine</name>
        <dbReference type="ChEBI" id="CHEBI:59789"/>
        <label>1</label>
    </ligand>
</feature>
<evidence type="ECO:0000256" key="1">
    <source>
        <dbReference type="ARBA" id="ARBA00004496"/>
    </source>
</evidence>
<dbReference type="Pfam" id="PF06969">
    <property type="entry name" value="HemN_C"/>
    <property type="match status" value="1"/>
</dbReference>
<evidence type="ECO:0000256" key="8">
    <source>
        <dbReference type="ARBA" id="ARBA00022723"/>
    </source>
</evidence>
<dbReference type="EMBL" id="JAPTGG010000010">
    <property type="protein sequence ID" value="MCZ0866088.1"/>
    <property type="molecule type" value="Genomic_DNA"/>
</dbReference>
<organism evidence="19 20">
    <name type="scientific">Dasania phycosphaerae</name>
    <dbReference type="NCBI Taxonomy" id="2950436"/>
    <lineage>
        <taxon>Bacteria</taxon>
        <taxon>Pseudomonadati</taxon>
        <taxon>Pseudomonadota</taxon>
        <taxon>Gammaproteobacteria</taxon>
        <taxon>Cellvibrionales</taxon>
        <taxon>Spongiibacteraceae</taxon>
        <taxon>Dasania</taxon>
    </lineage>
</organism>
<dbReference type="SUPFAM" id="SSF102114">
    <property type="entry name" value="Radical SAM enzymes"/>
    <property type="match status" value="1"/>
</dbReference>
<dbReference type="AlphaFoldDB" id="A0A9J6RPI7"/>
<sequence length="469" mass="53402">MSNHASLTSANASHCGLIKPHKYDVTGPRYTSYPTALQFQANFGCNEYRQELLKQKGSTIAPLSLYVHIPFCHNICYYCACNKIVTRDHSAGRRYLSYLAKEISLQAELVGLQRTVTQLHLGGGTPTFLSDAELTELMHLLGQHFKLSDQPSREYSIEIDPRTVNSDRLALLRGLGFNRLSFGVQDFDHEVQVAINRVQPFNTLQVLTDTARLHQFNSLSFDLIYGLPKQSLHSLTHTLAQVIELAPDRIAFYNYAHLPTRFSSQRAIDRQALPTAEQRLAMLALIETTLSTAGYCHIGMDHFVKPDDELAIAQQEGRLQRNFQGYSTCLAPDLIGLGVSSISSLAHSYAQNEKDLERYYERLDNQQLAIARGLTLSHDDHIRRQVISQLICNRQLNIKQLEKQFQIDFKQYFNDCLETLKYLQKDGLILMESDKIRVTLKGRPLLRNICMTFDNYLNHDSQSHYSSTL</sequence>
<protein>
    <recommendedName>
        <fullName evidence="15">Coproporphyrinogen-III oxidase</fullName>
        <ecNumber evidence="15">1.3.98.3</ecNumber>
    </recommendedName>
</protein>
<dbReference type="GO" id="GO:0004109">
    <property type="term" value="F:coproporphyrinogen oxidase activity"/>
    <property type="evidence" value="ECO:0007669"/>
    <property type="project" value="InterPro"/>
</dbReference>
<feature type="binding site" evidence="16">
    <location>
        <position position="197"/>
    </location>
    <ligand>
        <name>S-adenosyl-L-methionine</name>
        <dbReference type="ChEBI" id="CHEBI:59789"/>
        <label>2</label>
    </ligand>
</feature>
<evidence type="ECO:0000256" key="14">
    <source>
        <dbReference type="ARBA" id="ARBA00048321"/>
    </source>
</evidence>
<dbReference type="SFLD" id="SFLDG01065">
    <property type="entry name" value="anaerobic_coproporphyrinogen-I"/>
    <property type="match status" value="1"/>
</dbReference>
<keyword evidence="12 15" id="KW-0627">Porphyrin biosynthesis</keyword>
<keyword evidence="9 15" id="KW-0560">Oxidoreductase</keyword>
<comment type="pathway">
    <text evidence="2 15">Porphyrin-containing compound metabolism; protoporphyrin-IX biosynthesis; protoporphyrinogen-IX from coproporphyrinogen-III (AdoMet route): step 1/1.</text>
</comment>
<evidence type="ECO:0000313" key="19">
    <source>
        <dbReference type="EMBL" id="MCZ0866088.1"/>
    </source>
</evidence>
<dbReference type="FunFam" id="1.10.10.920:FF:000001">
    <property type="entry name" value="Coproporphyrinogen-III oxidase"/>
    <property type="match status" value="1"/>
</dbReference>
<proteinExistence type="inferred from homology"/>
<evidence type="ECO:0000256" key="10">
    <source>
        <dbReference type="ARBA" id="ARBA00023004"/>
    </source>
</evidence>
<evidence type="ECO:0000313" key="20">
    <source>
        <dbReference type="Proteomes" id="UP001069090"/>
    </source>
</evidence>
<feature type="binding site" evidence="16">
    <location>
        <position position="66"/>
    </location>
    <ligand>
        <name>S-adenosyl-L-methionine</name>
        <dbReference type="ChEBI" id="CHEBI:59789"/>
        <label>1</label>
    </ligand>
</feature>
<dbReference type="SMART" id="SM00729">
    <property type="entry name" value="Elp3"/>
    <property type="match status" value="1"/>
</dbReference>
<comment type="caution">
    <text evidence="19">The sequence shown here is derived from an EMBL/GenBank/DDBJ whole genome shotgun (WGS) entry which is preliminary data.</text>
</comment>
<evidence type="ECO:0000256" key="2">
    <source>
        <dbReference type="ARBA" id="ARBA00004785"/>
    </source>
</evidence>
<dbReference type="Gene3D" id="3.80.30.20">
    <property type="entry name" value="tm_1862 like domain"/>
    <property type="match status" value="1"/>
</dbReference>
<dbReference type="CDD" id="cd01335">
    <property type="entry name" value="Radical_SAM"/>
    <property type="match status" value="1"/>
</dbReference>
<evidence type="ECO:0000256" key="9">
    <source>
        <dbReference type="ARBA" id="ARBA00023002"/>
    </source>
</evidence>